<evidence type="ECO:0000313" key="3">
    <source>
        <dbReference type="Proteomes" id="UP000196365"/>
    </source>
</evidence>
<dbReference type="Proteomes" id="UP000196365">
    <property type="component" value="Unassembled WGS sequence"/>
</dbReference>
<evidence type="ECO:0000256" key="1">
    <source>
        <dbReference type="SAM" id="Phobius"/>
    </source>
</evidence>
<dbReference type="RefSeq" id="WP_159454644.1">
    <property type="nucleotide sequence ID" value="NZ_FUWV01000002.1"/>
</dbReference>
<evidence type="ECO:0000313" key="2">
    <source>
        <dbReference type="EMBL" id="SJZ40408.1"/>
    </source>
</evidence>
<proteinExistence type="predicted"/>
<organism evidence="2 3">
    <name type="scientific">Garciella nitratireducens DSM 15102</name>
    <dbReference type="NCBI Taxonomy" id="1121911"/>
    <lineage>
        <taxon>Bacteria</taxon>
        <taxon>Bacillati</taxon>
        <taxon>Bacillota</taxon>
        <taxon>Clostridia</taxon>
        <taxon>Eubacteriales</taxon>
        <taxon>Eubacteriaceae</taxon>
        <taxon>Garciella</taxon>
    </lineage>
</organism>
<keyword evidence="1" id="KW-0812">Transmembrane</keyword>
<dbReference type="EMBL" id="FUWV01000002">
    <property type="protein sequence ID" value="SJZ40408.1"/>
    <property type="molecule type" value="Genomic_DNA"/>
</dbReference>
<name>A0A1T4KD74_9FIRM</name>
<reference evidence="2 3" key="1">
    <citation type="submission" date="2017-02" db="EMBL/GenBank/DDBJ databases">
        <authorList>
            <person name="Peterson S.W."/>
        </authorList>
    </citation>
    <scope>NUCLEOTIDE SEQUENCE [LARGE SCALE GENOMIC DNA]</scope>
    <source>
        <strain evidence="2 3">DSM 15102</strain>
    </source>
</reference>
<keyword evidence="1" id="KW-0472">Membrane</keyword>
<keyword evidence="1" id="KW-1133">Transmembrane helix</keyword>
<dbReference type="AlphaFoldDB" id="A0A1T4KD74"/>
<feature type="transmembrane region" description="Helical" evidence="1">
    <location>
        <begin position="27"/>
        <end position="47"/>
    </location>
</feature>
<accession>A0A1T4KD74</accession>
<feature type="transmembrane region" description="Helical" evidence="1">
    <location>
        <begin position="5"/>
        <end position="21"/>
    </location>
</feature>
<gene>
    <name evidence="2" type="ORF">SAMN02745973_00465</name>
</gene>
<protein>
    <submittedName>
        <fullName evidence="2">Uncharacterized protein</fullName>
    </submittedName>
</protein>
<sequence length="52" mass="6042">MKKNIAYMFLSILLVFIFVLLSNKFRLSYKILIFIIFAFAAIGAIIIEKILD</sequence>
<keyword evidence="3" id="KW-1185">Reference proteome</keyword>